<dbReference type="RefSeq" id="WP_038481207.1">
    <property type="nucleotide sequence ID" value="NZ_CP003923.1"/>
</dbReference>
<evidence type="ECO:0000313" key="2">
    <source>
        <dbReference type="Proteomes" id="UP000027142"/>
    </source>
</evidence>
<gene>
    <name evidence="1" type="ORF">BleG1_2426</name>
</gene>
<organism evidence="1 2">
    <name type="scientific">Shouchella lehensis G1</name>
    <dbReference type="NCBI Taxonomy" id="1246626"/>
    <lineage>
        <taxon>Bacteria</taxon>
        <taxon>Bacillati</taxon>
        <taxon>Bacillota</taxon>
        <taxon>Bacilli</taxon>
        <taxon>Bacillales</taxon>
        <taxon>Bacillaceae</taxon>
        <taxon>Shouchella</taxon>
    </lineage>
</organism>
<dbReference type="OrthoDB" id="1787088at2"/>
<dbReference type="eggNOG" id="ENOG503340F">
    <property type="taxonomic scope" value="Bacteria"/>
</dbReference>
<dbReference type="EMBL" id="CP003923">
    <property type="protein sequence ID" value="AIC95002.1"/>
    <property type="molecule type" value="Genomic_DNA"/>
</dbReference>
<name>A0A060LXR5_9BACI</name>
<dbReference type="PATRIC" id="fig|1246626.3.peg.2425"/>
<sequence>MQAQYDKIQHYLNMEEDITFKEFQQFYKEVVDELSTIHQGMDEETLWKALFVVENIISNADGRASEASNQEAKKYKKMSQRLQLYAKNFGVRLGQAGYKEEDINERFKVMFAEGESNQQST</sequence>
<dbReference type="HOGENOM" id="CLU_2129400_0_0_9"/>
<evidence type="ECO:0000313" key="1">
    <source>
        <dbReference type="EMBL" id="AIC95002.1"/>
    </source>
</evidence>
<reference evidence="1 2" key="1">
    <citation type="journal article" date="2014" name="Gene">
        <title>A comparative genomic analysis of the alkalitolerant soil bacterium Bacillus lehensis G1.</title>
        <authorList>
            <person name="Noor Y.M."/>
            <person name="Samsulrizal N.H."/>
            <person name="Jema'on N.A."/>
            <person name="Low K.O."/>
            <person name="Ramli A.N."/>
            <person name="Alias N.I."/>
            <person name="Damis S.I."/>
            <person name="Fuzi S.F."/>
            <person name="Isa M.N."/>
            <person name="Murad A.M."/>
            <person name="Raih M.F."/>
            <person name="Bakar F.D."/>
            <person name="Najimudin N."/>
            <person name="Mahadi N.M."/>
            <person name="Illias R.M."/>
        </authorList>
    </citation>
    <scope>NUCLEOTIDE SEQUENCE [LARGE SCALE GENOMIC DNA]</scope>
    <source>
        <strain evidence="1 2">G1</strain>
    </source>
</reference>
<dbReference type="Proteomes" id="UP000027142">
    <property type="component" value="Chromosome"/>
</dbReference>
<proteinExistence type="predicted"/>
<dbReference type="AlphaFoldDB" id="A0A060LXR5"/>
<accession>A0A060LXR5</accession>
<protein>
    <submittedName>
        <fullName evidence="1">Uncharacterized protein</fullName>
    </submittedName>
</protein>
<dbReference type="STRING" id="1246626.BleG1_2426"/>
<keyword evidence="2" id="KW-1185">Reference proteome</keyword>
<dbReference type="KEGG" id="ble:BleG1_2426"/>